<keyword evidence="4" id="KW-1185">Reference proteome</keyword>
<keyword evidence="2 3" id="KW-0812">Transmembrane</keyword>
<reference evidence="3" key="1">
    <citation type="submission" date="2013-12" db="EMBL/GenBank/DDBJ databases">
        <authorList>
            <person name="Omoto C.K."/>
            <person name="Sibley D."/>
            <person name="Venepally P."/>
            <person name="Hadjithomas M."/>
            <person name="Karamycheva S."/>
            <person name="Brunk B."/>
            <person name="Roos D."/>
            <person name="Caler E."/>
            <person name="Lorenzi H."/>
        </authorList>
    </citation>
    <scope>NUCLEOTIDE SEQUENCE</scope>
</reference>
<organism evidence="3 4">
    <name type="scientific">Gregarina niphandrodes</name>
    <name type="common">Septate eugregarine</name>
    <dbReference type="NCBI Taxonomy" id="110365"/>
    <lineage>
        <taxon>Eukaryota</taxon>
        <taxon>Sar</taxon>
        <taxon>Alveolata</taxon>
        <taxon>Apicomplexa</taxon>
        <taxon>Conoidasida</taxon>
        <taxon>Gregarinasina</taxon>
        <taxon>Eugregarinorida</taxon>
        <taxon>Gregarinidae</taxon>
        <taxon>Gregarina</taxon>
    </lineage>
</organism>
<dbReference type="VEuPathDB" id="CryptoDB:GNI_157000"/>
<feature type="transmembrane region" description="Helical" evidence="2">
    <location>
        <begin position="318"/>
        <end position="338"/>
    </location>
</feature>
<comment type="caution">
    <text evidence="3">The sequence shown here is derived from an EMBL/GenBank/DDBJ whole genome shotgun (WGS) entry which is preliminary data.</text>
</comment>
<dbReference type="GeneID" id="22915441"/>
<keyword evidence="2" id="KW-0472">Membrane</keyword>
<dbReference type="RefSeq" id="XP_011132948.1">
    <property type="nucleotide sequence ID" value="XM_011134646.1"/>
</dbReference>
<name>A0A023AZX6_GRENI</name>
<evidence type="ECO:0000313" key="3">
    <source>
        <dbReference type="EMBL" id="EZG43860.1"/>
    </source>
</evidence>
<accession>A0A023AZX6</accession>
<gene>
    <name evidence="3" type="ORF">GNI_157000</name>
</gene>
<evidence type="ECO:0000256" key="2">
    <source>
        <dbReference type="SAM" id="Phobius"/>
    </source>
</evidence>
<feature type="region of interest" description="Disordered" evidence="1">
    <location>
        <begin position="95"/>
        <end position="114"/>
    </location>
</feature>
<feature type="compositionally biased region" description="Basic and acidic residues" evidence="1">
    <location>
        <begin position="99"/>
        <end position="112"/>
    </location>
</feature>
<protein>
    <submittedName>
        <fullName evidence="3">Transmembrane protein</fullName>
    </submittedName>
</protein>
<sequence>MEWSRCADVATVNLWVAIDASVSWFAARPPWFTLLATELSSHIAPGRKLYLGLDFFEASANHGFDLQTTTALVEHAATAPAEYIVSTETVPTYGSAEAWPEKQEQGRPESGRQPRFNLIEPGFLQPPFMAAGSRLALNSEPNAAPSCPVFGHVPKSILRQFQRSNTPHNYVLFVTHAPLNLQSDQTQCAAHLALLSRHRATTVVIAPAKSLPAWQVIFRAATNYSDHVRGWDHFAPDDVDQDWLDTGTFAEWFAEDLISQTEQTLCPPAVARLAAASPVAPASAVASAFSTVLPFPRASDVTESSTIAISTASNTARISAFSIGFCTGVCLLAIAALVKKYFVDRNIPLDMVVFNPVVARARDPEVAPAWS</sequence>
<dbReference type="EMBL" id="AFNH02001171">
    <property type="protein sequence ID" value="EZG43860.1"/>
    <property type="molecule type" value="Genomic_DNA"/>
</dbReference>
<dbReference type="Proteomes" id="UP000019763">
    <property type="component" value="Unassembled WGS sequence"/>
</dbReference>
<keyword evidence="2" id="KW-1133">Transmembrane helix</keyword>
<dbReference type="AlphaFoldDB" id="A0A023AZX6"/>
<evidence type="ECO:0000256" key="1">
    <source>
        <dbReference type="SAM" id="MobiDB-lite"/>
    </source>
</evidence>
<evidence type="ECO:0000313" key="4">
    <source>
        <dbReference type="Proteomes" id="UP000019763"/>
    </source>
</evidence>
<proteinExistence type="predicted"/>